<dbReference type="Pfam" id="PF00583">
    <property type="entry name" value="Acetyltransf_1"/>
    <property type="match status" value="1"/>
</dbReference>
<reference evidence="4 5" key="1">
    <citation type="submission" date="2014-03" db="EMBL/GenBank/DDBJ databases">
        <title>Draft genome sequence of the novel thermoacidophilic archaea Acidianus copahuensis ALE1 strain, isolated from Copahue volcanic area in Neuquen Argentina.</title>
        <authorList>
            <person name="Urbieta M.S."/>
            <person name="Rascovan N."/>
            <person name="Castro C."/>
            <person name="Revale S."/>
            <person name="Giaveno M.A."/>
            <person name="Vazquez M.P."/>
            <person name="Donati E.R."/>
        </authorList>
    </citation>
    <scope>NUCLEOTIDE SEQUENCE [LARGE SCALE GENOMIC DNA]</scope>
    <source>
        <strain evidence="4 5">ALE1</strain>
    </source>
</reference>
<evidence type="ECO:0000313" key="5">
    <source>
        <dbReference type="Proteomes" id="UP000024332"/>
    </source>
</evidence>
<dbReference type="AlphaFoldDB" id="A0A031LK23"/>
<dbReference type="CDD" id="cd04301">
    <property type="entry name" value="NAT_SF"/>
    <property type="match status" value="1"/>
</dbReference>
<accession>A0A031LK23</accession>
<dbReference type="PANTHER" id="PTHR23091">
    <property type="entry name" value="N-TERMINAL ACETYLTRANSFERASE"/>
    <property type="match status" value="1"/>
</dbReference>
<gene>
    <name evidence="4" type="ORF">CM19_10010</name>
</gene>
<dbReference type="GO" id="GO:0004596">
    <property type="term" value="F:protein-N-terminal amino-acid acetyltransferase activity"/>
    <property type="evidence" value="ECO:0007669"/>
    <property type="project" value="InterPro"/>
</dbReference>
<dbReference type="InterPro" id="IPR045047">
    <property type="entry name" value="Ard1-like"/>
</dbReference>
<dbReference type="PANTHER" id="PTHR23091:SF4">
    <property type="entry name" value="N-TERMINAL AMINO-ACID N(ALPHA)-ACETYLTRANSFERASE NATA"/>
    <property type="match status" value="1"/>
</dbReference>
<evidence type="ECO:0000256" key="2">
    <source>
        <dbReference type="ARBA" id="ARBA00023315"/>
    </source>
</evidence>
<sequence length="153" mass="17929">MVIITNATEQDLTQIYEIENESFEQPYPYSLLKAYLYLSGDLYLVAKENDYVLGYIIGIVQFKIRGHLVSIATRENSRRNGIGSILLSELERRFKIAYNCFYSVLEVMTTNKEAISFYSNRSYYIVNTKKNYYGRGKHAYLMLKDLLERRGLE</sequence>
<dbReference type="SUPFAM" id="SSF55729">
    <property type="entry name" value="Acyl-CoA N-acyltransferases (Nat)"/>
    <property type="match status" value="1"/>
</dbReference>
<name>A0A031LK23_9CREN</name>
<evidence type="ECO:0000259" key="3">
    <source>
        <dbReference type="PROSITE" id="PS51186"/>
    </source>
</evidence>
<comment type="caution">
    <text evidence="4">The sequence shown here is derived from an EMBL/GenBank/DDBJ whole genome shotgun (WGS) entry which is preliminary data.</text>
</comment>
<dbReference type="GO" id="GO:0031415">
    <property type="term" value="C:NatA complex"/>
    <property type="evidence" value="ECO:0007669"/>
    <property type="project" value="InterPro"/>
</dbReference>
<dbReference type="Proteomes" id="UP000024332">
    <property type="component" value="Unassembled WGS sequence"/>
</dbReference>
<dbReference type="OrthoDB" id="43754at2157"/>
<keyword evidence="5" id="KW-1185">Reference proteome</keyword>
<keyword evidence="2" id="KW-0012">Acyltransferase</keyword>
<dbReference type="InterPro" id="IPR016181">
    <property type="entry name" value="Acyl_CoA_acyltransferase"/>
</dbReference>
<keyword evidence="1 4" id="KW-0808">Transferase</keyword>
<dbReference type="PROSITE" id="PS51186">
    <property type="entry name" value="GNAT"/>
    <property type="match status" value="1"/>
</dbReference>
<feature type="domain" description="N-acetyltransferase" evidence="3">
    <location>
        <begin position="2"/>
        <end position="147"/>
    </location>
</feature>
<dbReference type="InterPro" id="IPR000182">
    <property type="entry name" value="GNAT_dom"/>
</dbReference>
<dbReference type="RefSeq" id="WP_048100201.1">
    <property type="nucleotide sequence ID" value="NZ_JFZT01000048.1"/>
</dbReference>
<proteinExistence type="predicted"/>
<dbReference type="Gene3D" id="3.40.630.30">
    <property type="match status" value="1"/>
</dbReference>
<evidence type="ECO:0000313" key="4">
    <source>
        <dbReference type="EMBL" id="EZQ03153.1"/>
    </source>
</evidence>
<dbReference type="EMBL" id="JFZT01000048">
    <property type="protein sequence ID" value="EZQ03153.1"/>
    <property type="molecule type" value="Genomic_DNA"/>
</dbReference>
<dbReference type="STRING" id="1160895.CM19_10010"/>
<protein>
    <submittedName>
        <fullName evidence="4">Alanine acetyltransferase</fullName>
    </submittedName>
</protein>
<evidence type="ECO:0000256" key="1">
    <source>
        <dbReference type="ARBA" id="ARBA00022679"/>
    </source>
</evidence>
<organism evidence="4 5">
    <name type="scientific">Candidatus Acidianus copahuensis</name>
    <dbReference type="NCBI Taxonomy" id="1160895"/>
    <lineage>
        <taxon>Archaea</taxon>
        <taxon>Thermoproteota</taxon>
        <taxon>Thermoprotei</taxon>
        <taxon>Sulfolobales</taxon>
        <taxon>Sulfolobaceae</taxon>
        <taxon>Acidianus</taxon>
    </lineage>
</organism>